<feature type="compositionally biased region" description="Basic and acidic residues" evidence="1">
    <location>
        <begin position="1"/>
        <end position="10"/>
    </location>
</feature>
<feature type="transmembrane region" description="Helical" evidence="2">
    <location>
        <begin position="124"/>
        <end position="143"/>
    </location>
</feature>
<feature type="region of interest" description="Disordered" evidence="1">
    <location>
        <begin position="1"/>
        <end position="102"/>
    </location>
</feature>
<gene>
    <name evidence="3" type="ORF">B5G02_00945</name>
</gene>
<accession>A0A1Y3XVV8</accession>
<dbReference type="RefSeq" id="WP_094334821.1">
    <property type="nucleotide sequence ID" value="NZ_NFIE01000002.1"/>
</dbReference>
<evidence type="ECO:0000256" key="1">
    <source>
        <dbReference type="SAM" id="MobiDB-lite"/>
    </source>
</evidence>
<keyword evidence="2" id="KW-0472">Membrane</keyword>
<dbReference type="AlphaFoldDB" id="A0A1Y3XVV8"/>
<evidence type="ECO:0000313" key="3">
    <source>
        <dbReference type="EMBL" id="OUN89632.1"/>
    </source>
</evidence>
<comment type="caution">
    <text evidence="3">The sequence shown here is derived from an EMBL/GenBank/DDBJ whole genome shotgun (WGS) entry which is preliminary data.</text>
</comment>
<keyword evidence="2" id="KW-1133">Transmembrane helix</keyword>
<proteinExistence type="predicted"/>
<reference evidence="4" key="1">
    <citation type="submission" date="2017-04" db="EMBL/GenBank/DDBJ databases">
        <title>Function of individual gut microbiota members based on whole genome sequencing of pure cultures obtained from chicken caecum.</title>
        <authorList>
            <person name="Medvecky M."/>
            <person name="Cejkova D."/>
            <person name="Polansky O."/>
            <person name="Karasova D."/>
            <person name="Kubasova T."/>
            <person name="Cizek A."/>
            <person name="Rychlik I."/>
        </authorList>
    </citation>
    <scope>NUCLEOTIDE SEQUENCE [LARGE SCALE GENOMIC DNA]</scope>
    <source>
        <strain evidence="4">An5</strain>
    </source>
</reference>
<dbReference type="Proteomes" id="UP000195781">
    <property type="component" value="Unassembled WGS sequence"/>
</dbReference>
<feature type="compositionally biased region" description="Polar residues" evidence="1">
    <location>
        <begin position="68"/>
        <end position="77"/>
    </location>
</feature>
<keyword evidence="2" id="KW-0812">Transmembrane</keyword>
<dbReference type="OrthoDB" id="3183856at2"/>
<organism evidence="3 4">
    <name type="scientific">[Collinsella] massiliensis</name>
    <dbReference type="NCBI Taxonomy" id="1232426"/>
    <lineage>
        <taxon>Bacteria</taxon>
        <taxon>Bacillati</taxon>
        <taxon>Actinomycetota</taxon>
        <taxon>Coriobacteriia</taxon>
        <taxon>Coriobacteriales</taxon>
        <taxon>Coriobacteriaceae</taxon>
        <taxon>Enorma</taxon>
    </lineage>
</organism>
<evidence type="ECO:0000313" key="4">
    <source>
        <dbReference type="Proteomes" id="UP000195781"/>
    </source>
</evidence>
<name>A0A1Y3XVV8_9ACTN</name>
<protein>
    <submittedName>
        <fullName evidence="3">Uncharacterized protein</fullName>
    </submittedName>
</protein>
<keyword evidence="4" id="KW-1185">Reference proteome</keyword>
<dbReference type="EMBL" id="NFIE01000002">
    <property type="protein sequence ID" value="OUN89632.1"/>
    <property type="molecule type" value="Genomic_DNA"/>
</dbReference>
<sequence>MDDVTSKRSETTSAPHVNAGASRIPYRRTVPHLSQAPITDESLSMPPRQNAAGTTRTPSGGGRRHMGTATSDPQYLPQNGPAHPRRSQPGDPSQHLHYDRYLQTPTSKKTIFTARQERSRRRTLLAVALILIVAVALFVWFVFLR</sequence>
<evidence type="ECO:0000256" key="2">
    <source>
        <dbReference type="SAM" id="Phobius"/>
    </source>
</evidence>